<protein>
    <submittedName>
        <fullName evidence="1">Uncharacterized protein</fullName>
    </submittedName>
</protein>
<organism evidence="1 2">
    <name type="scientific">Babesia ovata</name>
    <dbReference type="NCBI Taxonomy" id="189622"/>
    <lineage>
        <taxon>Eukaryota</taxon>
        <taxon>Sar</taxon>
        <taxon>Alveolata</taxon>
        <taxon>Apicomplexa</taxon>
        <taxon>Aconoidasida</taxon>
        <taxon>Piroplasmida</taxon>
        <taxon>Babesiidae</taxon>
        <taxon>Babesia</taxon>
    </lineage>
</organism>
<dbReference type="GeneID" id="39876104"/>
<dbReference type="VEuPathDB" id="PiroplasmaDB:BOVATA_038270"/>
<comment type="caution">
    <text evidence="1">The sequence shown here is derived from an EMBL/GenBank/DDBJ whole genome shotgun (WGS) entry which is preliminary data.</text>
</comment>
<sequence length="185" mass="18357">MFCARLGSRISFNSCRLGSGAFMVSWRLIVALLKSCLTRVESNSLSSADGFGKFSKMVPLTAFMLRGFQCNRTPNGGGFLATAVLPLRIGGGGAAFILHGGPFFMGGAADLAEASFGLDGGGGIFGCRVLAIGGAGFFTMGASGPAAAVGGTGSPVGDFAVGAAGGGNEALGSPPGIAFDIDFDP</sequence>
<evidence type="ECO:0000313" key="1">
    <source>
        <dbReference type="EMBL" id="GBE62334.1"/>
    </source>
</evidence>
<keyword evidence="2" id="KW-1185">Reference proteome</keyword>
<name>A0A2H6KH63_9APIC</name>
<gene>
    <name evidence="1" type="ORF">BOVATA_038270</name>
</gene>
<accession>A0A2H6KH63</accession>
<evidence type="ECO:0000313" key="2">
    <source>
        <dbReference type="Proteomes" id="UP000236319"/>
    </source>
</evidence>
<dbReference type="EMBL" id="BDSA01000004">
    <property type="protein sequence ID" value="GBE62334.1"/>
    <property type="molecule type" value="Genomic_DNA"/>
</dbReference>
<dbReference type="RefSeq" id="XP_028868577.1">
    <property type="nucleotide sequence ID" value="XM_029012744.1"/>
</dbReference>
<dbReference type="AlphaFoldDB" id="A0A2H6KH63"/>
<proteinExistence type="predicted"/>
<reference evidence="1 2" key="1">
    <citation type="journal article" date="2017" name="BMC Genomics">
        <title>Whole-genome assembly of Babesia ovata and comparative genomics between closely related pathogens.</title>
        <authorList>
            <person name="Yamagishi J."/>
            <person name="Asada M."/>
            <person name="Hakimi H."/>
            <person name="Tanaka T.Q."/>
            <person name="Sugimoto C."/>
            <person name="Kawazu S."/>
        </authorList>
    </citation>
    <scope>NUCLEOTIDE SEQUENCE [LARGE SCALE GENOMIC DNA]</scope>
    <source>
        <strain evidence="1 2">Miyake</strain>
    </source>
</reference>
<dbReference type="Proteomes" id="UP000236319">
    <property type="component" value="Unassembled WGS sequence"/>
</dbReference>